<feature type="domain" description="Chromosomal replication initiator DnaA C-terminal" evidence="13">
    <location>
        <begin position="351"/>
        <end position="419"/>
    </location>
</feature>
<dbReference type="InterPro" id="IPR013159">
    <property type="entry name" value="DnaA_C"/>
</dbReference>
<dbReference type="PROSITE" id="PS01008">
    <property type="entry name" value="DNAA"/>
    <property type="match status" value="1"/>
</dbReference>
<dbReference type="InterPro" id="IPR038454">
    <property type="entry name" value="DnaA_N_sf"/>
</dbReference>
<evidence type="ECO:0000256" key="7">
    <source>
        <dbReference type="ARBA" id="ARBA00023125"/>
    </source>
</evidence>
<dbReference type="CDD" id="cd06571">
    <property type="entry name" value="Bac_DnaA_C"/>
    <property type="match status" value="1"/>
</dbReference>
<dbReference type="GO" id="GO:0006275">
    <property type="term" value="P:regulation of DNA replication"/>
    <property type="evidence" value="ECO:0007669"/>
    <property type="project" value="UniProtKB-UniRule"/>
</dbReference>
<dbReference type="PANTHER" id="PTHR30050">
    <property type="entry name" value="CHROMOSOMAL REPLICATION INITIATOR PROTEIN DNAA"/>
    <property type="match status" value="1"/>
</dbReference>
<feature type="region of interest" description="Domain I, interacts with DnaA modulators" evidence="8">
    <location>
        <begin position="1"/>
        <end position="85"/>
    </location>
</feature>
<dbReference type="InterPro" id="IPR027417">
    <property type="entry name" value="P-loop_NTPase"/>
</dbReference>
<evidence type="ECO:0000313" key="14">
    <source>
        <dbReference type="EMBL" id="PVY89176.1"/>
    </source>
</evidence>
<evidence type="ECO:0000256" key="1">
    <source>
        <dbReference type="ARBA" id="ARBA00006583"/>
    </source>
</evidence>
<accession>A0A2U1DNB2</accession>
<keyword evidence="2 8" id="KW-0963">Cytoplasm</keyword>
<evidence type="ECO:0000256" key="4">
    <source>
        <dbReference type="ARBA" id="ARBA00022741"/>
    </source>
</evidence>
<evidence type="ECO:0000256" key="10">
    <source>
        <dbReference type="RuleBase" id="RU000577"/>
    </source>
</evidence>
<dbReference type="Proteomes" id="UP000245793">
    <property type="component" value="Unassembled WGS sequence"/>
</dbReference>
<feature type="domain" description="AAA+ ATPase" evidence="12">
    <location>
        <begin position="138"/>
        <end position="266"/>
    </location>
</feature>
<dbReference type="Gene3D" id="1.10.8.60">
    <property type="match status" value="1"/>
</dbReference>
<dbReference type="HAMAP" id="MF_00377">
    <property type="entry name" value="DnaA_bact"/>
    <property type="match status" value="1"/>
</dbReference>
<evidence type="ECO:0000259" key="12">
    <source>
        <dbReference type="SMART" id="SM00382"/>
    </source>
</evidence>
<dbReference type="GO" id="GO:0008289">
    <property type="term" value="F:lipid binding"/>
    <property type="evidence" value="ECO:0007669"/>
    <property type="project" value="UniProtKB-KW"/>
</dbReference>
<comment type="caution">
    <text evidence="14">The sequence shown here is derived from an EMBL/GenBank/DDBJ whole genome shotgun (WGS) entry which is preliminary data.</text>
</comment>
<keyword evidence="15" id="KW-1185">Reference proteome</keyword>
<comment type="subcellular location">
    <subcellularLocation>
        <location evidence="8">Cytoplasm</location>
    </subcellularLocation>
</comment>
<dbReference type="SMART" id="SM00760">
    <property type="entry name" value="Bac_DnaA_C"/>
    <property type="match status" value="1"/>
</dbReference>
<organism evidence="14 15">
    <name type="scientific">Ezakiella coagulans</name>
    <dbReference type="NCBI Taxonomy" id="46507"/>
    <lineage>
        <taxon>Bacteria</taxon>
        <taxon>Bacillati</taxon>
        <taxon>Bacillota</taxon>
        <taxon>Tissierellia</taxon>
        <taxon>Ezakiella</taxon>
    </lineage>
</organism>
<dbReference type="Pfam" id="PF08299">
    <property type="entry name" value="Bac_DnaA_C"/>
    <property type="match status" value="1"/>
</dbReference>
<keyword evidence="6 8" id="KW-0446">Lipid-binding</keyword>
<comment type="similarity">
    <text evidence="1 8 11">Belongs to the DnaA family.</text>
</comment>
<comment type="caution">
    <text evidence="8">Lacks conserved residue(s) required for the propagation of feature annotation.</text>
</comment>
<dbReference type="CDD" id="cd00009">
    <property type="entry name" value="AAA"/>
    <property type="match status" value="1"/>
</dbReference>
<dbReference type="Pfam" id="PF00308">
    <property type="entry name" value="Bac_DnaA"/>
    <property type="match status" value="1"/>
</dbReference>
<dbReference type="NCBIfam" id="TIGR00362">
    <property type="entry name" value="DnaA"/>
    <property type="match status" value="1"/>
</dbReference>
<feature type="binding site" evidence="8">
    <location>
        <position position="152"/>
    </location>
    <ligand>
        <name>ATP</name>
        <dbReference type="ChEBI" id="CHEBI:30616"/>
    </ligand>
</feature>
<feature type="region of interest" description="Domain III, AAA+ region" evidence="8">
    <location>
        <begin position="105"/>
        <end position="321"/>
    </location>
</feature>
<dbReference type="SUPFAM" id="SSF52540">
    <property type="entry name" value="P-loop containing nucleoside triphosphate hydrolases"/>
    <property type="match status" value="1"/>
</dbReference>
<comment type="function">
    <text evidence="8 10">Plays an essential role in the initiation and regulation of chromosomal replication. ATP-DnaA binds to the origin of replication (oriC) to initiate formation of the DNA replication initiation complex once per cell cycle. Binds the DnaA box (a 9 base pair repeat at the origin) and separates the double-stranded (ds)DNA. Forms a right-handed helical filament on oriC DNA; dsDNA binds to the exterior of the filament while single-stranded (ss)DNA is stabiized in the filament's interior. The ATP-DnaA-oriC complex binds and stabilizes one strand of the AT-rich DNA unwinding element (DUE), permitting loading of DNA polymerase. After initiation quickly degrades to an ADP-DnaA complex that is not apt for DNA replication. Binds acidic phospholipids.</text>
</comment>
<dbReference type="GO" id="GO:0006270">
    <property type="term" value="P:DNA replication initiation"/>
    <property type="evidence" value="ECO:0007669"/>
    <property type="project" value="UniProtKB-UniRule"/>
</dbReference>
<dbReference type="Gene3D" id="1.10.1750.10">
    <property type="match status" value="1"/>
</dbReference>
<feature type="region of interest" description="Domain IV, binds dsDNA" evidence="8">
    <location>
        <begin position="322"/>
        <end position="442"/>
    </location>
</feature>
<dbReference type="AlphaFoldDB" id="A0A2U1DNB2"/>
<evidence type="ECO:0000256" key="8">
    <source>
        <dbReference type="HAMAP-Rule" id="MF_00377"/>
    </source>
</evidence>
<comment type="domain">
    <text evidence="8">Domain I is involved in oligomerization and binding regulators, domain II is flexibile and of varying length in different bacteria, domain III forms the AAA+ region, while domain IV binds dsDNA.</text>
</comment>
<dbReference type="Gene3D" id="3.30.300.180">
    <property type="match status" value="1"/>
</dbReference>
<evidence type="ECO:0000256" key="3">
    <source>
        <dbReference type="ARBA" id="ARBA00022705"/>
    </source>
</evidence>
<dbReference type="PANTHER" id="PTHR30050:SF2">
    <property type="entry name" value="CHROMOSOMAL REPLICATION INITIATOR PROTEIN DNAA"/>
    <property type="match status" value="1"/>
</dbReference>
<dbReference type="FunFam" id="3.40.50.300:FF:000668">
    <property type="entry name" value="Chromosomal replication initiator protein DnaA"/>
    <property type="match status" value="1"/>
</dbReference>
<dbReference type="PRINTS" id="PR00051">
    <property type="entry name" value="DNAA"/>
</dbReference>
<dbReference type="InterPro" id="IPR003593">
    <property type="entry name" value="AAA+_ATPase"/>
</dbReference>
<dbReference type="SMART" id="SM00382">
    <property type="entry name" value="AAA"/>
    <property type="match status" value="1"/>
</dbReference>
<sequence>MKASQIWYLVLKEIEKNYFLSNTSYLSFIQVLTPICVKDNFLVIMGPNLFTINIVKRKYADFIDSCVKAVKPELSFLLISPEDAENYEAEEYERRLPEENLEKPQLNPKFTFENFIVGKSNSYAHATAFAISQNPGRAFNPFFIYGKSGLGKTHLIQAIAHEILKNNPNYKLWYVSAEQFTNELVHSIKSGKNEVFRQRYRNLDCLMIDDIQFLEDKEGIQGEFFHTFNQLFSNGSQIVIASDRLPREIKSLSDRLTTRFESGVVVDVVMPDLETRVAILQSLNELEKYEIPDHIIGLLAANVDTSIRELEGSLRRVNAYAVLGNEEPSEQIVNRVLEQMKLEKVQNAPIEPITIIEKVAQEFDVKCEDIRGRRKTNEITIARHVSMYITRELTNLSYPAIGYEFGRDHSSVIYACDKIKELTTKDKSLKRRIDKLIKEIKK</sequence>
<dbReference type="InterPro" id="IPR018312">
    <property type="entry name" value="Chromosome_initiator_DnaA_CS"/>
</dbReference>
<dbReference type="GO" id="GO:0005886">
    <property type="term" value="C:plasma membrane"/>
    <property type="evidence" value="ECO:0007669"/>
    <property type="project" value="TreeGrafter"/>
</dbReference>
<evidence type="ECO:0000256" key="11">
    <source>
        <dbReference type="RuleBase" id="RU004227"/>
    </source>
</evidence>
<reference evidence="14 15" key="1">
    <citation type="submission" date="2018-04" db="EMBL/GenBank/DDBJ databases">
        <title>Genomic Encyclopedia of Type Strains, Phase IV (KMG-IV): sequencing the most valuable type-strain genomes for metagenomic binning, comparative biology and taxonomic classification.</title>
        <authorList>
            <person name="Goeker M."/>
        </authorList>
    </citation>
    <scope>NUCLEOTIDE SEQUENCE [LARGE SCALE GENOMIC DNA]</scope>
    <source>
        <strain evidence="14 15">DSM 20705</strain>
    </source>
</reference>
<evidence type="ECO:0000256" key="5">
    <source>
        <dbReference type="ARBA" id="ARBA00022840"/>
    </source>
</evidence>
<comment type="subunit">
    <text evidence="8">Oligomerizes as a right-handed, spiral filament on DNA at oriC.</text>
</comment>
<dbReference type="InterPro" id="IPR020591">
    <property type="entry name" value="Chromosome_initiator_DnaA-like"/>
</dbReference>
<keyword evidence="4 8" id="KW-0547">Nucleotide-binding</keyword>
<evidence type="ECO:0000256" key="2">
    <source>
        <dbReference type="ARBA" id="ARBA00022490"/>
    </source>
</evidence>
<dbReference type="SUPFAM" id="SSF48295">
    <property type="entry name" value="TrpR-like"/>
    <property type="match status" value="1"/>
</dbReference>
<dbReference type="InterPro" id="IPR001957">
    <property type="entry name" value="Chromosome_initiator_DnaA"/>
</dbReference>
<keyword evidence="5 8" id="KW-0067">ATP-binding</keyword>
<dbReference type="RefSeq" id="WP_034547277.1">
    <property type="nucleotide sequence ID" value="NZ_CAUPJO010000005.1"/>
</dbReference>
<feature type="binding site" evidence="8">
    <location>
        <position position="151"/>
    </location>
    <ligand>
        <name>ATP</name>
        <dbReference type="ChEBI" id="CHEBI:30616"/>
    </ligand>
</feature>
<dbReference type="InterPro" id="IPR013317">
    <property type="entry name" value="DnaA_dom"/>
</dbReference>
<keyword evidence="3 8" id="KW-0235">DNA replication</keyword>
<feature type="binding site" evidence="8">
    <location>
        <position position="149"/>
    </location>
    <ligand>
        <name>ATP</name>
        <dbReference type="ChEBI" id="CHEBI:30616"/>
    </ligand>
</feature>
<evidence type="ECO:0000256" key="9">
    <source>
        <dbReference type="NCBIfam" id="TIGR00362"/>
    </source>
</evidence>
<protein>
    <recommendedName>
        <fullName evidence="8 9">Chromosomal replication initiator protein DnaA</fullName>
    </recommendedName>
</protein>
<dbReference type="GO" id="GO:0005737">
    <property type="term" value="C:cytoplasm"/>
    <property type="evidence" value="ECO:0007669"/>
    <property type="project" value="UniProtKB-SubCell"/>
</dbReference>
<dbReference type="GO" id="GO:0005524">
    <property type="term" value="F:ATP binding"/>
    <property type="evidence" value="ECO:0007669"/>
    <property type="project" value="UniProtKB-UniRule"/>
</dbReference>
<dbReference type="InterPro" id="IPR010921">
    <property type="entry name" value="Trp_repressor/repl_initiator"/>
</dbReference>
<dbReference type="EMBL" id="QEKV01000010">
    <property type="protein sequence ID" value="PVY89176.1"/>
    <property type="molecule type" value="Genomic_DNA"/>
</dbReference>
<evidence type="ECO:0000256" key="6">
    <source>
        <dbReference type="ARBA" id="ARBA00023121"/>
    </source>
</evidence>
<feature type="binding site" evidence="8">
    <location>
        <position position="153"/>
    </location>
    <ligand>
        <name>ATP</name>
        <dbReference type="ChEBI" id="CHEBI:30616"/>
    </ligand>
</feature>
<name>A0A2U1DNB2_9FIRM</name>
<keyword evidence="7 8" id="KW-0238">DNA-binding</keyword>
<evidence type="ECO:0000259" key="13">
    <source>
        <dbReference type="SMART" id="SM00760"/>
    </source>
</evidence>
<dbReference type="GO" id="GO:0003688">
    <property type="term" value="F:DNA replication origin binding"/>
    <property type="evidence" value="ECO:0007669"/>
    <property type="project" value="UniProtKB-UniRule"/>
</dbReference>
<dbReference type="Gene3D" id="3.40.50.300">
    <property type="entry name" value="P-loop containing nucleotide triphosphate hydrolases"/>
    <property type="match status" value="1"/>
</dbReference>
<evidence type="ECO:0000313" key="15">
    <source>
        <dbReference type="Proteomes" id="UP000245793"/>
    </source>
</evidence>
<gene>
    <name evidence="8" type="primary">dnaA</name>
    <name evidence="14" type="ORF">C7381_11014</name>
</gene>
<proteinExistence type="inferred from homology"/>